<dbReference type="Gene3D" id="3.20.20.20">
    <property type="entry name" value="Dihydropteroate synthase-like"/>
    <property type="match status" value="1"/>
</dbReference>
<evidence type="ECO:0000256" key="4">
    <source>
        <dbReference type="ARBA" id="ARBA00009503"/>
    </source>
</evidence>
<keyword evidence="10 12" id="KW-0289">Folate biosynthesis</keyword>
<evidence type="ECO:0000256" key="1">
    <source>
        <dbReference type="ARBA" id="ARBA00000012"/>
    </source>
</evidence>
<evidence type="ECO:0000256" key="9">
    <source>
        <dbReference type="ARBA" id="ARBA00022842"/>
    </source>
</evidence>
<comment type="function">
    <text evidence="12">Catalyzes the condensation of para-aminobenzoate (pABA) with 6-hydroxymethyl-7,8-dihydropterin diphosphate (DHPt-PP) to form 7,8-dihydropteroate (H2Pte), the immediate precursor of folate derivatives.</text>
</comment>
<comment type="similarity">
    <text evidence="4 12">Belongs to the DHPS family.</text>
</comment>
<dbReference type="EC" id="2.5.1.15" evidence="5 12"/>
<evidence type="ECO:0000256" key="6">
    <source>
        <dbReference type="ARBA" id="ARBA00016919"/>
    </source>
</evidence>
<dbReference type="Pfam" id="PF00809">
    <property type="entry name" value="Pterin_bind"/>
    <property type="match status" value="1"/>
</dbReference>
<dbReference type="Proteomes" id="UP000681526">
    <property type="component" value="Unassembled WGS sequence"/>
</dbReference>
<name>A0ABM8V5R9_THEXY</name>
<dbReference type="InterPro" id="IPR011005">
    <property type="entry name" value="Dihydropteroate_synth-like_sf"/>
</dbReference>
<comment type="pathway">
    <text evidence="3 12">Cofactor biosynthesis; tetrahydrofolate biosynthesis; 7,8-dihydrofolate from 2-amino-4-hydroxy-6-hydroxymethyl-7,8-dihydropteridine diphosphate and 4-aminobenzoate: step 1/2.</text>
</comment>
<evidence type="ECO:0000256" key="8">
    <source>
        <dbReference type="ARBA" id="ARBA00022723"/>
    </source>
</evidence>
<comment type="catalytic activity">
    <reaction evidence="1">
        <text>(7,8-dihydropterin-6-yl)methyl diphosphate + 4-aminobenzoate = 7,8-dihydropteroate + diphosphate</text>
        <dbReference type="Rhea" id="RHEA:19949"/>
        <dbReference type="ChEBI" id="CHEBI:17836"/>
        <dbReference type="ChEBI" id="CHEBI:17839"/>
        <dbReference type="ChEBI" id="CHEBI:33019"/>
        <dbReference type="ChEBI" id="CHEBI:72950"/>
        <dbReference type="EC" id="2.5.1.15"/>
    </reaction>
</comment>
<dbReference type="CDD" id="cd00739">
    <property type="entry name" value="DHPS"/>
    <property type="match status" value="1"/>
</dbReference>
<dbReference type="EMBL" id="CAJRAY010000061">
    <property type="protein sequence ID" value="CAG5088920.1"/>
    <property type="molecule type" value="Genomic_DNA"/>
</dbReference>
<dbReference type="InterPro" id="IPR000489">
    <property type="entry name" value="Pterin-binding_dom"/>
</dbReference>
<dbReference type="PANTHER" id="PTHR20941">
    <property type="entry name" value="FOLATE SYNTHESIS PROTEINS"/>
    <property type="match status" value="1"/>
</dbReference>
<dbReference type="InterPro" id="IPR045031">
    <property type="entry name" value="DHP_synth-like"/>
</dbReference>
<dbReference type="GO" id="GO:0004156">
    <property type="term" value="F:dihydropteroate synthase activity"/>
    <property type="evidence" value="ECO:0007669"/>
    <property type="project" value="UniProtKB-EC"/>
</dbReference>
<dbReference type="PROSITE" id="PS00792">
    <property type="entry name" value="DHPS_1"/>
    <property type="match status" value="1"/>
</dbReference>
<evidence type="ECO:0000259" key="13">
    <source>
        <dbReference type="PROSITE" id="PS50972"/>
    </source>
</evidence>
<proteinExistence type="inferred from homology"/>
<evidence type="ECO:0000256" key="2">
    <source>
        <dbReference type="ARBA" id="ARBA00001946"/>
    </source>
</evidence>
<dbReference type="NCBIfam" id="TIGR01496">
    <property type="entry name" value="DHPS"/>
    <property type="match status" value="1"/>
</dbReference>
<accession>A0ABM8V5R9</accession>
<keyword evidence="15" id="KW-1185">Reference proteome</keyword>
<keyword evidence="7 12" id="KW-0808">Transferase</keyword>
<evidence type="ECO:0000256" key="10">
    <source>
        <dbReference type="ARBA" id="ARBA00022909"/>
    </source>
</evidence>
<dbReference type="SUPFAM" id="SSF51717">
    <property type="entry name" value="Dihydropteroate synthetase-like"/>
    <property type="match status" value="1"/>
</dbReference>
<protein>
    <recommendedName>
        <fullName evidence="6 12">Dihydropteroate synthase</fullName>
        <shortName evidence="12">DHPS</shortName>
        <ecNumber evidence="5 12">2.5.1.15</ecNumber>
    </recommendedName>
    <alternativeName>
        <fullName evidence="11 12">Dihydropteroate pyrophosphorylase</fullName>
    </alternativeName>
</protein>
<keyword evidence="8 12" id="KW-0479">Metal-binding</keyword>
<comment type="caution">
    <text evidence="14">The sequence shown here is derived from an EMBL/GenBank/DDBJ whole genome shotgun (WGS) entry which is preliminary data.</text>
</comment>
<evidence type="ECO:0000256" key="7">
    <source>
        <dbReference type="ARBA" id="ARBA00022679"/>
    </source>
</evidence>
<evidence type="ECO:0000313" key="15">
    <source>
        <dbReference type="Proteomes" id="UP000681526"/>
    </source>
</evidence>
<dbReference type="PROSITE" id="PS00793">
    <property type="entry name" value="DHPS_2"/>
    <property type="match status" value="1"/>
</dbReference>
<dbReference type="PANTHER" id="PTHR20941:SF1">
    <property type="entry name" value="FOLIC ACID SYNTHESIS PROTEIN FOL1"/>
    <property type="match status" value="1"/>
</dbReference>
<evidence type="ECO:0000256" key="3">
    <source>
        <dbReference type="ARBA" id="ARBA00004763"/>
    </source>
</evidence>
<gene>
    <name evidence="14" type="primary">txxe 1813-folP</name>
    <name evidence="14" type="ORF">TXXE_12520</name>
</gene>
<evidence type="ECO:0000256" key="11">
    <source>
        <dbReference type="ARBA" id="ARBA00030193"/>
    </source>
</evidence>
<evidence type="ECO:0000313" key="14">
    <source>
        <dbReference type="EMBL" id="CAG5088920.1"/>
    </source>
</evidence>
<organism evidence="14 15">
    <name type="scientific">Thermobacillus xylanilyticus</name>
    <dbReference type="NCBI Taxonomy" id="76633"/>
    <lineage>
        <taxon>Bacteria</taxon>
        <taxon>Bacillati</taxon>
        <taxon>Bacillota</taxon>
        <taxon>Bacilli</taxon>
        <taxon>Bacillales</taxon>
        <taxon>Paenibacillaceae</taxon>
        <taxon>Thermobacillus</taxon>
    </lineage>
</organism>
<dbReference type="InterPro" id="IPR006390">
    <property type="entry name" value="DHP_synth_dom"/>
</dbReference>
<comment type="cofactor">
    <cofactor evidence="2 12">
        <name>Mg(2+)</name>
        <dbReference type="ChEBI" id="CHEBI:18420"/>
    </cofactor>
</comment>
<feature type="domain" description="Pterin-binding" evidence="13">
    <location>
        <begin position="24"/>
        <end position="272"/>
    </location>
</feature>
<dbReference type="PROSITE" id="PS50972">
    <property type="entry name" value="PTERIN_BINDING"/>
    <property type="match status" value="1"/>
</dbReference>
<evidence type="ECO:0000256" key="12">
    <source>
        <dbReference type="RuleBase" id="RU361205"/>
    </source>
</evidence>
<dbReference type="RefSeq" id="WP_213484890.1">
    <property type="nucleotide sequence ID" value="NZ_CAJRAY010000061.1"/>
</dbReference>
<reference evidence="14 15" key="1">
    <citation type="submission" date="2021-04" db="EMBL/GenBank/DDBJ databases">
        <authorList>
            <person name="Rakotoarivonina H."/>
        </authorList>
    </citation>
    <scope>NUCLEOTIDE SEQUENCE [LARGE SCALE GENOMIC DNA]</scope>
    <source>
        <strain evidence="14 15">XE</strain>
    </source>
</reference>
<keyword evidence="9 12" id="KW-0460">Magnesium</keyword>
<evidence type="ECO:0000256" key="5">
    <source>
        <dbReference type="ARBA" id="ARBA00012458"/>
    </source>
</evidence>
<sequence>MRPVFWSRTYELAGGVNLELGRRTLVMGILNVTPDSFSDGGRYLAVDAAVEHAVRMVEAGADILDIGGESTRPGHEPVPADEEIRRVIPVIRAVREALPHVPLSIDTYKAETARKALEAGVHIINDIWGLTADPEMARTAAEFGCPVVISHNRRETGGYADIARDVAADLLASVRTALDAGVDSYNIWLDPGIGFAKEYEDNLDMMGRLAELVRLGYPVLLGTSRKRFIRHTLDLPADDVVEGTAATVALGIAQGCQVVRVHDVDRIVRTVRMTDAVVYRQADIRGEAGVPWTK</sequence>